<dbReference type="EMBL" id="JBEDUW010000003">
    <property type="protein sequence ID" value="KAK9939784.1"/>
    <property type="molecule type" value="Genomic_DNA"/>
</dbReference>
<accession>A0AAW1XTG1</accession>
<feature type="compositionally biased region" description="Low complexity" evidence="1">
    <location>
        <begin position="20"/>
        <end position="37"/>
    </location>
</feature>
<gene>
    <name evidence="2" type="ORF">M0R45_016470</name>
</gene>
<feature type="compositionally biased region" description="Basic and acidic residues" evidence="1">
    <location>
        <begin position="9"/>
        <end position="19"/>
    </location>
</feature>
<proteinExistence type="predicted"/>
<feature type="compositionally biased region" description="Polar residues" evidence="1">
    <location>
        <begin position="78"/>
        <end position="88"/>
    </location>
</feature>
<keyword evidence="3" id="KW-1185">Reference proteome</keyword>
<feature type="region of interest" description="Disordered" evidence="1">
    <location>
        <begin position="1"/>
        <end position="104"/>
    </location>
</feature>
<organism evidence="2 3">
    <name type="scientific">Rubus argutus</name>
    <name type="common">Southern blackberry</name>
    <dbReference type="NCBI Taxonomy" id="59490"/>
    <lineage>
        <taxon>Eukaryota</taxon>
        <taxon>Viridiplantae</taxon>
        <taxon>Streptophyta</taxon>
        <taxon>Embryophyta</taxon>
        <taxon>Tracheophyta</taxon>
        <taxon>Spermatophyta</taxon>
        <taxon>Magnoliopsida</taxon>
        <taxon>eudicotyledons</taxon>
        <taxon>Gunneridae</taxon>
        <taxon>Pentapetalae</taxon>
        <taxon>rosids</taxon>
        <taxon>fabids</taxon>
        <taxon>Rosales</taxon>
        <taxon>Rosaceae</taxon>
        <taxon>Rosoideae</taxon>
        <taxon>Rosoideae incertae sedis</taxon>
        <taxon>Rubus</taxon>
    </lineage>
</organism>
<evidence type="ECO:0000256" key="1">
    <source>
        <dbReference type="SAM" id="MobiDB-lite"/>
    </source>
</evidence>
<feature type="compositionally biased region" description="Basic and acidic residues" evidence="1">
    <location>
        <begin position="91"/>
        <end position="104"/>
    </location>
</feature>
<name>A0AAW1XTG1_RUBAR</name>
<sequence>MVLTSPTKPKADSSSRKPDGSSNDASSSSGGDAANPNQRKREDGDDVYSDSEGEETGDRKCGVAQANSRAGHTAPDHASNTTAEQMRTSAHRSEDSQRSDFDSE</sequence>
<comment type="caution">
    <text evidence="2">The sequence shown here is derived from an EMBL/GenBank/DDBJ whole genome shotgun (WGS) entry which is preliminary data.</text>
</comment>
<evidence type="ECO:0000313" key="3">
    <source>
        <dbReference type="Proteomes" id="UP001457282"/>
    </source>
</evidence>
<dbReference type="AlphaFoldDB" id="A0AAW1XTG1"/>
<reference evidence="2 3" key="1">
    <citation type="journal article" date="2023" name="G3 (Bethesda)">
        <title>A chromosome-length genome assembly and annotation of blackberry (Rubus argutus, cv. 'Hillquist').</title>
        <authorList>
            <person name="Bruna T."/>
            <person name="Aryal R."/>
            <person name="Dudchenko O."/>
            <person name="Sargent D.J."/>
            <person name="Mead D."/>
            <person name="Buti M."/>
            <person name="Cavallini A."/>
            <person name="Hytonen T."/>
            <person name="Andres J."/>
            <person name="Pham M."/>
            <person name="Weisz D."/>
            <person name="Mascagni F."/>
            <person name="Usai G."/>
            <person name="Natali L."/>
            <person name="Bassil N."/>
            <person name="Fernandez G.E."/>
            <person name="Lomsadze A."/>
            <person name="Armour M."/>
            <person name="Olukolu B."/>
            <person name="Poorten T."/>
            <person name="Britton C."/>
            <person name="Davik J."/>
            <person name="Ashrafi H."/>
            <person name="Aiden E.L."/>
            <person name="Borodovsky M."/>
            <person name="Worthington M."/>
        </authorList>
    </citation>
    <scope>NUCLEOTIDE SEQUENCE [LARGE SCALE GENOMIC DNA]</scope>
    <source>
        <strain evidence="2">PI 553951</strain>
    </source>
</reference>
<feature type="compositionally biased region" description="Acidic residues" evidence="1">
    <location>
        <begin position="44"/>
        <end position="55"/>
    </location>
</feature>
<dbReference type="Proteomes" id="UP001457282">
    <property type="component" value="Unassembled WGS sequence"/>
</dbReference>
<protein>
    <submittedName>
        <fullName evidence="2">Uncharacterized protein</fullName>
    </submittedName>
</protein>
<evidence type="ECO:0000313" key="2">
    <source>
        <dbReference type="EMBL" id="KAK9939784.1"/>
    </source>
</evidence>